<protein>
    <submittedName>
        <fullName evidence="1">Uncharacterized protein</fullName>
    </submittedName>
</protein>
<dbReference type="EMBL" id="FXYF01000023">
    <property type="protein sequence ID" value="SMX50556.1"/>
    <property type="molecule type" value="Genomic_DNA"/>
</dbReference>
<keyword evidence="2" id="KW-1185">Reference proteome</keyword>
<proteinExistence type="predicted"/>
<evidence type="ECO:0000313" key="2">
    <source>
        <dbReference type="Proteomes" id="UP000207598"/>
    </source>
</evidence>
<dbReference type="Proteomes" id="UP000207598">
    <property type="component" value="Unassembled WGS sequence"/>
</dbReference>
<accession>A0A238L8C4</accession>
<reference evidence="1 2" key="1">
    <citation type="submission" date="2017-05" db="EMBL/GenBank/DDBJ databases">
        <authorList>
            <person name="Song R."/>
            <person name="Chenine A.L."/>
            <person name="Ruprecht R.M."/>
        </authorList>
    </citation>
    <scope>NUCLEOTIDE SEQUENCE [LARGE SCALE GENOMIC DNA]</scope>
    <source>
        <strain evidence="1 2">CECT 8898</strain>
    </source>
</reference>
<evidence type="ECO:0000313" key="1">
    <source>
        <dbReference type="EMBL" id="SMX50556.1"/>
    </source>
</evidence>
<sequence>MCSATDRELAEWGTTGVNFVPNTTRGTNDYANCTRAVYLYDQNPNPVLITFLGWKRDGIEARRFCVA</sequence>
<dbReference type="AlphaFoldDB" id="A0A238L8C4"/>
<gene>
    <name evidence="1" type="ORF">MAA8898_04851</name>
</gene>
<organism evidence="1 2">
    <name type="scientific">Maliponia aquimaris</name>
    <dbReference type="NCBI Taxonomy" id="1673631"/>
    <lineage>
        <taxon>Bacteria</taxon>
        <taxon>Pseudomonadati</taxon>
        <taxon>Pseudomonadota</taxon>
        <taxon>Alphaproteobacteria</taxon>
        <taxon>Rhodobacterales</taxon>
        <taxon>Paracoccaceae</taxon>
        <taxon>Maliponia</taxon>
    </lineage>
</organism>
<name>A0A238L8C4_9RHOB</name>